<evidence type="ECO:0000256" key="2">
    <source>
        <dbReference type="ARBA" id="ARBA00010617"/>
    </source>
</evidence>
<dbReference type="GO" id="GO:0005506">
    <property type="term" value="F:iron ion binding"/>
    <property type="evidence" value="ECO:0007669"/>
    <property type="project" value="InterPro"/>
</dbReference>
<keyword evidence="6" id="KW-0472">Membrane</keyword>
<reference evidence="7" key="1">
    <citation type="journal article" date="2020" name="Stud. Mycol.">
        <title>101 Dothideomycetes genomes: a test case for predicting lifestyles and emergence of pathogens.</title>
        <authorList>
            <person name="Haridas S."/>
            <person name="Albert R."/>
            <person name="Binder M."/>
            <person name="Bloem J."/>
            <person name="Labutti K."/>
            <person name="Salamov A."/>
            <person name="Andreopoulos B."/>
            <person name="Baker S."/>
            <person name="Barry K."/>
            <person name="Bills G."/>
            <person name="Bluhm B."/>
            <person name="Cannon C."/>
            <person name="Castanera R."/>
            <person name="Culley D."/>
            <person name="Daum C."/>
            <person name="Ezra D."/>
            <person name="Gonzalez J."/>
            <person name="Henrissat B."/>
            <person name="Kuo A."/>
            <person name="Liang C."/>
            <person name="Lipzen A."/>
            <person name="Lutzoni F."/>
            <person name="Magnuson J."/>
            <person name="Mondo S."/>
            <person name="Nolan M."/>
            <person name="Ohm R."/>
            <person name="Pangilinan J."/>
            <person name="Park H.-J."/>
            <person name="Ramirez L."/>
            <person name="Alfaro M."/>
            <person name="Sun H."/>
            <person name="Tritt A."/>
            <person name="Yoshinaga Y."/>
            <person name="Zwiers L.-H."/>
            <person name="Turgeon B."/>
            <person name="Goodwin S."/>
            <person name="Spatafora J."/>
            <person name="Crous P."/>
            <person name="Grigoriev I."/>
        </authorList>
    </citation>
    <scope>NUCLEOTIDE SEQUENCE</scope>
    <source>
        <strain evidence="7">CBS 675.92</strain>
    </source>
</reference>
<dbReference type="Pfam" id="PF00067">
    <property type="entry name" value="p450"/>
    <property type="match status" value="1"/>
</dbReference>
<keyword evidence="3" id="KW-0479">Metal-binding</keyword>
<dbReference type="GO" id="GO:0016705">
    <property type="term" value="F:oxidoreductase activity, acting on paired donors, with incorporation or reduction of molecular oxygen"/>
    <property type="evidence" value="ECO:0007669"/>
    <property type="project" value="InterPro"/>
</dbReference>
<dbReference type="GO" id="GO:0004497">
    <property type="term" value="F:monooxygenase activity"/>
    <property type="evidence" value="ECO:0007669"/>
    <property type="project" value="InterPro"/>
</dbReference>
<dbReference type="GO" id="GO:0020037">
    <property type="term" value="F:heme binding"/>
    <property type="evidence" value="ECO:0007669"/>
    <property type="project" value="InterPro"/>
</dbReference>
<organism evidence="7 8">
    <name type="scientific">Byssothecium circinans</name>
    <dbReference type="NCBI Taxonomy" id="147558"/>
    <lineage>
        <taxon>Eukaryota</taxon>
        <taxon>Fungi</taxon>
        <taxon>Dikarya</taxon>
        <taxon>Ascomycota</taxon>
        <taxon>Pezizomycotina</taxon>
        <taxon>Dothideomycetes</taxon>
        <taxon>Pleosporomycetidae</taxon>
        <taxon>Pleosporales</taxon>
        <taxon>Massarineae</taxon>
        <taxon>Massarinaceae</taxon>
        <taxon>Byssothecium</taxon>
    </lineage>
</organism>
<protein>
    <submittedName>
        <fullName evidence="7">Putative cytochrome P450</fullName>
    </submittedName>
</protein>
<evidence type="ECO:0000313" key="8">
    <source>
        <dbReference type="Proteomes" id="UP000800035"/>
    </source>
</evidence>
<dbReference type="SUPFAM" id="SSF48264">
    <property type="entry name" value="Cytochrome P450"/>
    <property type="match status" value="1"/>
</dbReference>
<evidence type="ECO:0000256" key="3">
    <source>
        <dbReference type="ARBA" id="ARBA00022723"/>
    </source>
</evidence>
<gene>
    <name evidence="7" type="ORF">CC80DRAFT_485274</name>
</gene>
<evidence type="ECO:0000256" key="6">
    <source>
        <dbReference type="SAM" id="Phobius"/>
    </source>
</evidence>
<dbReference type="PANTHER" id="PTHR46206">
    <property type="entry name" value="CYTOCHROME P450"/>
    <property type="match status" value="1"/>
</dbReference>
<keyword evidence="6" id="KW-1133">Transmembrane helix</keyword>
<comment type="cofactor">
    <cofactor evidence="1">
        <name>heme</name>
        <dbReference type="ChEBI" id="CHEBI:30413"/>
    </cofactor>
</comment>
<dbReference type="Proteomes" id="UP000800035">
    <property type="component" value="Unassembled WGS sequence"/>
</dbReference>
<dbReference type="Gene3D" id="1.10.630.10">
    <property type="entry name" value="Cytochrome P450"/>
    <property type="match status" value="1"/>
</dbReference>
<evidence type="ECO:0000256" key="5">
    <source>
        <dbReference type="ARBA" id="ARBA00023004"/>
    </source>
</evidence>
<keyword evidence="6" id="KW-0812">Transmembrane</keyword>
<accession>A0A6A5TB83</accession>
<keyword evidence="8" id="KW-1185">Reference proteome</keyword>
<sequence>MNETILPLVRSAQDASGSRFHIFSGLILLALSVILLKTINIFGTSKESYPLAGYSSKHAFPALRARLGWFLNGGTFIDDAFVKYPDQIFRLPTLNRYMLVLPPKYLAEVNDAPDSVLSNGHASTDFFIGNWTTIDYAIFDHPTLDAVKKQYISKIGVQVGLAADEAIHAIPRRFSSCQDWTPVSLNATIRPLLVQIATRTTVGSELCRDPEWIDNIVGYAQSVAFASTYLKTLPPFLRPLAYLLPDYHRIHWYKRRLHKLLRPHIKQFLDDDGNEWGARNEVETLLAYYAEVLPSHEMTPDSIAHRLIGSSVGAFQLTTSVVSNCILDLAAAFDKYAPALREEIGEVLGDQQKITNAHLAKMWKLDSFMKESLRFRPISKLSGNRKVLQPFRLSSGTVLPVGAHISFPGGPMSLSDSYIRDARTFDGFRFERMRLDPKQDHSGLQFTSNTAAAMHLGSGRQQCPGRFFGAAMGKIILIKLLQRFDLALKEGQSRPDSLKLMDMDILHPDAEVLVRERVL</sequence>
<dbReference type="EMBL" id="ML977045">
    <property type="protein sequence ID" value="KAF1948942.1"/>
    <property type="molecule type" value="Genomic_DNA"/>
</dbReference>
<proteinExistence type="inferred from homology"/>
<evidence type="ECO:0000256" key="4">
    <source>
        <dbReference type="ARBA" id="ARBA00023002"/>
    </source>
</evidence>
<keyword evidence="5" id="KW-0408">Iron</keyword>
<dbReference type="AlphaFoldDB" id="A0A6A5TB83"/>
<dbReference type="OrthoDB" id="1844152at2759"/>
<dbReference type="InterPro" id="IPR001128">
    <property type="entry name" value="Cyt_P450"/>
</dbReference>
<evidence type="ECO:0000256" key="1">
    <source>
        <dbReference type="ARBA" id="ARBA00001971"/>
    </source>
</evidence>
<name>A0A6A5TB83_9PLEO</name>
<keyword evidence="4" id="KW-0560">Oxidoreductase</keyword>
<feature type="transmembrane region" description="Helical" evidence="6">
    <location>
        <begin position="20"/>
        <end position="39"/>
    </location>
</feature>
<dbReference type="InterPro" id="IPR036396">
    <property type="entry name" value="Cyt_P450_sf"/>
</dbReference>
<evidence type="ECO:0000313" key="7">
    <source>
        <dbReference type="EMBL" id="KAF1948942.1"/>
    </source>
</evidence>
<dbReference type="CDD" id="cd11041">
    <property type="entry name" value="CYP503A1-like"/>
    <property type="match status" value="1"/>
</dbReference>
<comment type="similarity">
    <text evidence="2">Belongs to the cytochrome P450 family.</text>
</comment>